<dbReference type="WBParaSite" id="BTMF_0000571601-mRNA-1">
    <property type="protein sequence ID" value="BTMF_0000571601-mRNA-1"/>
    <property type="gene ID" value="BTMF_0000571601"/>
</dbReference>
<name>A0A0R3QH56_9BILA</name>
<accession>A0A0R3QH56</accession>
<feature type="region of interest" description="Disordered" evidence="1">
    <location>
        <begin position="304"/>
        <end position="344"/>
    </location>
</feature>
<proteinExistence type="predicted"/>
<dbReference type="Proteomes" id="UP000280834">
    <property type="component" value="Unassembled WGS sequence"/>
</dbReference>
<sequence>LAELGEQRLREQLGVGADHVVGRAQDGAGRAVVLLELDDLERGVVDRQLAQVVERGAAPAVDRLVVVAHRREVAARARQRLEHLVLGGVGVLVFVHQDVAQRGLPLVAHFLEVAQQLERHADQVVEVHALIGGQALLVARHDGGRDALVVVGRDGLGLGRVQAHVLPLADGPLPDARGGEVAGAARVLEDLGHVVGIEDAELRLQAQHRAVLAHHAHAQRVEGADHHLLGIAPDQPLGALAHLGGGLVGEGDGRDPLGLEPGLDQARDLVRDHPRLARARAREHEAGAVHVVDRFLLREIETVGHGKGRGSRQGPRGAAGAKARNDTGAAGAAASADTAMWEAR</sequence>
<reference evidence="4" key="1">
    <citation type="submission" date="2017-02" db="UniProtKB">
        <authorList>
            <consortium name="WormBaseParasite"/>
        </authorList>
    </citation>
    <scope>IDENTIFICATION</scope>
</reference>
<evidence type="ECO:0000313" key="2">
    <source>
        <dbReference type="EMBL" id="VDO17540.1"/>
    </source>
</evidence>
<reference evidence="2 3" key="2">
    <citation type="submission" date="2018-11" db="EMBL/GenBank/DDBJ databases">
        <authorList>
            <consortium name="Pathogen Informatics"/>
        </authorList>
    </citation>
    <scope>NUCLEOTIDE SEQUENCE [LARGE SCALE GENOMIC DNA]</scope>
</reference>
<feature type="compositionally biased region" description="Low complexity" evidence="1">
    <location>
        <begin position="326"/>
        <end position="344"/>
    </location>
</feature>
<organism evidence="4">
    <name type="scientific">Brugia timori</name>
    <dbReference type="NCBI Taxonomy" id="42155"/>
    <lineage>
        <taxon>Eukaryota</taxon>
        <taxon>Metazoa</taxon>
        <taxon>Ecdysozoa</taxon>
        <taxon>Nematoda</taxon>
        <taxon>Chromadorea</taxon>
        <taxon>Rhabditida</taxon>
        <taxon>Spirurina</taxon>
        <taxon>Spiruromorpha</taxon>
        <taxon>Filarioidea</taxon>
        <taxon>Onchocercidae</taxon>
        <taxon>Brugia</taxon>
    </lineage>
</organism>
<dbReference type="EMBL" id="UZAG01005162">
    <property type="protein sequence ID" value="VDO17540.1"/>
    <property type="molecule type" value="Genomic_DNA"/>
</dbReference>
<keyword evidence="3" id="KW-1185">Reference proteome</keyword>
<gene>
    <name evidence="2" type="ORF">BTMF_LOCUS4990</name>
</gene>
<evidence type="ECO:0000256" key="1">
    <source>
        <dbReference type="SAM" id="MobiDB-lite"/>
    </source>
</evidence>
<evidence type="ECO:0000313" key="3">
    <source>
        <dbReference type="Proteomes" id="UP000280834"/>
    </source>
</evidence>
<evidence type="ECO:0000313" key="4">
    <source>
        <dbReference type="WBParaSite" id="BTMF_0000571601-mRNA-1"/>
    </source>
</evidence>
<protein>
    <submittedName>
        <fullName evidence="4">Guanylate cyclase domain-containing protein</fullName>
    </submittedName>
</protein>
<dbReference type="AlphaFoldDB" id="A0A0R3QH56"/>